<dbReference type="Gene3D" id="1.10.1060.10">
    <property type="entry name" value="Alpha-helical ferredoxin"/>
    <property type="match status" value="1"/>
</dbReference>
<evidence type="ECO:0000313" key="13">
    <source>
        <dbReference type="EMBL" id="GAA5155774.1"/>
    </source>
</evidence>
<dbReference type="Pfam" id="PF01565">
    <property type="entry name" value="FAD_binding_4"/>
    <property type="match status" value="1"/>
</dbReference>
<keyword evidence="3" id="KW-0285">Flavoprotein</keyword>
<dbReference type="InterPro" id="IPR036318">
    <property type="entry name" value="FAD-bd_PCMH-like_sf"/>
</dbReference>
<dbReference type="InterPro" id="IPR009051">
    <property type="entry name" value="Helical_ferredxn"/>
</dbReference>
<keyword evidence="8" id="KW-0408">Iron</keyword>
<dbReference type="EMBL" id="BAABKG010000006">
    <property type="protein sequence ID" value="GAA5155774.1"/>
    <property type="molecule type" value="Genomic_DNA"/>
</dbReference>
<evidence type="ECO:0000313" key="14">
    <source>
        <dbReference type="Proteomes" id="UP001500221"/>
    </source>
</evidence>
<dbReference type="Gene3D" id="3.30.43.10">
    <property type="entry name" value="Uridine Diphospho-n-acetylenolpyruvylglucosamine Reductase, domain 2"/>
    <property type="match status" value="1"/>
</dbReference>
<dbReference type="RefSeq" id="WP_345463560.1">
    <property type="nucleotide sequence ID" value="NZ_BAABKG010000006.1"/>
</dbReference>
<reference evidence="14" key="1">
    <citation type="journal article" date="2019" name="Int. J. Syst. Evol. Microbiol.">
        <title>The Global Catalogue of Microorganisms (GCM) 10K type strain sequencing project: providing services to taxonomists for standard genome sequencing and annotation.</title>
        <authorList>
            <consortium name="The Broad Institute Genomics Platform"/>
            <consortium name="The Broad Institute Genome Sequencing Center for Infectious Disease"/>
            <person name="Wu L."/>
            <person name="Ma J."/>
        </authorList>
    </citation>
    <scope>NUCLEOTIDE SEQUENCE [LARGE SCALE GENOMIC DNA]</scope>
    <source>
        <strain evidence="14">JCM 18459</strain>
    </source>
</reference>
<dbReference type="EC" id="1.1.2.4" evidence="10"/>
<dbReference type="PROSITE" id="PS51379">
    <property type="entry name" value="4FE4S_FER_2"/>
    <property type="match status" value="1"/>
</dbReference>
<sequence>MPVTSPADDLRRLLGDVEVTDRALDLAVRAHDASHYLLRPRAVASPRDRGQVAEVMRACDRLGLPLTFRAGGTSLSGQSVGDGVLVDVRGGFTGVEVLDGGARVRVQPGTTVRAVNARLAPYRRRLGPDPASEIACTVGGVIANNSSGMQCGTEANSYATVESLVVVLPSGTVVDSSRPDADRLLAQAEPALHAGLLALRDRVRGDAEAVATLRRLFAIKNTMGYGLNALLDADDPVEVLVRLMIGSEGTLGFVASAVMRTVEVLPHVATGLLLLDDLATASRLVPDVLATGVATAELLDATSLRVAGADPASPERIRRLDVGTQAALLVEVQAASADELEALRADAERVLGALPLAAPLELTTDAAERGRLWRTRKGLFSAVAGARPAGSNALLEDVAVPVERLGELATGLVGLFEAHDYVDDDPVIFGHARDGNLHFLVNERFDRPDLLARYEQFTLELVDLVLGLGGTLKAEHGTGRIMAPFVERQYGPTLTEAMREVKRLFDPRGLLNPGVVVVDPDDPDGDRAWLRDLKPTPPEVESEVDRCVECGFCEPVCPSRSLTLTPRQRIVARREEAAARAAGDHATAEAIADDYGYEGLDTCAADGMCATACPVHIDTGALVRRLRGETGSDVVHRAWAAAAGRWGAVTGSASAGLTVADKVPGLLSRPQRLAGLGAGGPRRRDVAADDADVVWFGACVGTMFGGGAASAFGELCEAGGVRLRTPEGLAGLCCGTPWKSKGHRAGWERMREQVVAALGPATDGGRLPVVVEASSCAEGLGVLVADSGFTVVDALDLVADRVLPHLEVTRRAPRAVVHPTCSSTALGSTDALVRLAGAAADDVVVPTAWGCCAFAGDRGMLRPELTAAATAPEAAEVAALPEVPGTVFVSGNRTCEIGLTRATGRPYRHVLEVLAEVTRRS</sequence>
<evidence type="ECO:0000256" key="4">
    <source>
        <dbReference type="ARBA" id="ARBA00022723"/>
    </source>
</evidence>
<dbReference type="PROSITE" id="PS51387">
    <property type="entry name" value="FAD_PCMH"/>
    <property type="match status" value="1"/>
</dbReference>
<accession>A0ABP9Q1P4</accession>
<dbReference type="SUPFAM" id="SSF55103">
    <property type="entry name" value="FAD-linked oxidases, C-terminal domain"/>
    <property type="match status" value="1"/>
</dbReference>
<evidence type="ECO:0000256" key="1">
    <source>
        <dbReference type="ARBA" id="ARBA00001974"/>
    </source>
</evidence>
<dbReference type="InterPro" id="IPR004113">
    <property type="entry name" value="FAD-bd_oxidored_4_C"/>
</dbReference>
<name>A0ABP9Q1P4_9ACTN</name>
<dbReference type="InterPro" id="IPR016171">
    <property type="entry name" value="Vanillyl_alc_oxidase_C-sub2"/>
</dbReference>
<evidence type="ECO:0000256" key="8">
    <source>
        <dbReference type="ARBA" id="ARBA00023004"/>
    </source>
</evidence>
<dbReference type="InterPro" id="IPR016167">
    <property type="entry name" value="FAD-bd_PCMH_sub1"/>
</dbReference>
<keyword evidence="4" id="KW-0479">Metal-binding</keyword>
<dbReference type="InterPro" id="IPR006094">
    <property type="entry name" value="Oxid_FAD_bind_N"/>
</dbReference>
<comment type="caution">
    <text evidence="13">The sequence shown here is derived from an EMBL/GenBank/DDBJ whole genome shotgun (WGS) entry which is preliminary data.</text>
</comment>
<proteinExistence type="inferred from homology"/>
<dbReference type="InterPro" id="IPR016169">
    <property type="entry name" value="FAD-bd_PCMH_sub2"/>
</dbReference>
<gene>
    <name evidence="13" type="ORF">GCM10023340_41940</name>
</gene>
<dbReference type="Proteomes" id="UP001500221">
    <property type="component" value="Unassembled WGS sequence"/>
</dbReference>
<evidence type="ECO:0000259" key="12">
    <source>
        <dbReference type="PROSITE" id="PS51387"/>
    </source>
</evidence>
<evidence type="ECO:0000259" key="11">
    <source>
        <dbReference type="PROSITE" id="PS51379"/>
    </source>
</evidence>
<organism evidence="13 14">
    <name type="scientific">Nocardioides marinquilinus</name>
    <dbReference type="NCBI Taxonomy" id="1210400"/>
    <lineage>
        <taxon>Bacteria</taxon>
        <taxon>Bacillati</taxon>
        <taxon>Actinomycetota</taxon>
        <taxon>Actinomycetes</taxon>
        <taxon>Propionibacteriales</taxon>
        <taxon>Nocardioidaceae</taxon>
        <taxon>Nocardioides</taxon>
    </lineage>
</organism>
<evidence type="ECO:0000256" key="9">
    <source>
        <dbReference type="ARBA" id="ARBA00023014"/>
    </source>
</evidence>
<feature type="domain" description="FAD-binding PCMH-type" evidence="12">
    <location>
        <begin position="36"/>
        <end position="264"/>
    </location>
</feature>
<evidence type="ECO:0000256" key="2">
    <source>
        <dbReference type="ARBA" id="ARBA00008000"/>
    </source>
</evidence>
<dbReference type="InterPro" id="IPR016166">
    <property type="entry name" value="FAD-bd_PCMH"/>
</dbReference>
<keyword evidence="5" id="KW-0274">FAD</keyword>
<keyword evidence="14" id="KW-1185">Reference proteome</keyword>
<dbReference type="PANTHER" id="PTHR11748">
    <property type="entry name" value="D-LACTATE DEHYDROGENASE"/>
    <property type="match status" value="1"/>
</dbReference>
<dbReference type="PROSITE" id="PS00198">
    <property type="entry name" value="4FE4S_FER_1"/>
    <property type="match status" value="1"/>
</dbReference>
<comment type="cofactor">
    <cofactor evidence="1">
        <name>FAD</name>
        <dbReference type="ChEBI" id="CHEBI:57692"/>
    </cofactor>
</comment>
<dbReference type="InterPro" id="IPR016164">
    <property type="entry name" value="FAD-linked_Oxase-like_C"/>
</dbReference>
<protein>
    <recommendedName>
        <fullName evidence="10">D-lactate dehydrogenase (cytochrome)</fullName>
        <ecNumber evidence="10">1.1.2.4</ecNumber>
    </recommendedName>
</protein>
<evidence type="ECO:0000256" key="5">
    <source>
        <dbReference type="ARBA" id="ARBA00022827"/>
    </source>
</evidence>
<feature type="domain" description="4Fe-4S ferredoxin-type" evidence="11">
    <location>
        <begin position="536"/>
        <end position="567"/>
    </location>
</feature>
<evidence type="ECO:0000256" key="3">
    <source>
        <dbReference type="ARBA" id="ARBA00022630"/>
    </source>
</evidence>
<dbReference type="PANTHER" id="PTHR11748:SF111">
    <property type="entry name" value="D-LACTATE DEHYDROGENASE, MITOCHONDRIAL-RELATED"/>
    <property type="match status" value="1"/>
</dbReference>
<evidence type="ECO:0000256" key="6">
    <source>
        <dbReference type="ARBA" id="ARBA00022946"/>
    </source>
</evidence>
<dbReference type="InterPro" id="IPR017900">
    <property type="entry name" value="4Fe4S_Fe_S_CS"/>
</dbReference>
<comment type="similarity">
    <text evidence="2">Belongs to the FAD-binding oxidoreductase/transferase type 4 family.</text>
</comment>
<dbReference type="InterPro" id="IPR017896">
    <property type="entry name" value="4Fe4S_Fe-S-bd"/>
</dbReference>
<dbReference type="Gene3D" id="3.30.70.2740">
    <property type="match status" value="1"/>
</dbReference>
<keyword evidence="7" id="KW-0560">Oxidoreductase</keyword>
<dbReference type="SUPFAM" id="SSF46548">
    <property type="entry name" value="alpha-helical ferredoxin"/>
    <property type="match status" value="1"/>
</dbReference>
<dbReference type="SUPFAM" id="SSF56176">
    <property type="entry name" value="FAD-binding/transporter-associated domain-like"/>
    <property type="match status" value="1"/>
</dbReference>
<keyword evidence="6" id="KW-0809">Transit peptide</keyword>
<dbReference type="Pfam" id="PF02913">
    <property type="entry name" value="FAD-oxidase_C"/>
    <property type="match status" value="1"/>
</dbReference>
<keyword evidence="9" id="KW-0411">Iron-sulfur</keyword>
<evidence type="ECO:0000256" key="10">
    <source>
        <dbReference type="ARBA" id="ARBA00038897"/>
    </source>
</evidence>
<dbReference type="Pfam" id="PF13183">
    <property type="entry name" value="Fer4_8"/>
    <property type="match status" value="1"/>
</dbReference>
<dbReference type="Gene3D" id="1.10.45.10">
    <property type="entry name" value="Vanillyl-alcohol Oxidase, Chain A, domain 4"/>
    <property type="match status" value="1"/>
</dbReference>
<dbReference type="Gene3D" id="3.30.465.10">
    <property type="match status" value="1"/>
</dbReference>
<evidence type="ECO:0000256" key="7">
    <source>
        <dbReference type="ARBA" id="ARBA00023002"/>
    </source>
</evidence>